<keyword evidence="2" id="KW-1185">Reference proteome</keyword>
<sequence>MFPSENIDELLNAGRLKQAYKLSKKACVESLCEMGKLCFEGSSHFIGDQGKAMLRKGMQYITDALKMDPFCIRGLSLAVKITGALNDLPALGVLEQRRATDQHLEFIERYLELEPEDYRIRYFRAQCCFSILNAPRLLRPLYRFVFFHPPTRTLEEIIVDFEEVQRIVAVRGMVFLENEYYLALSYLKKGETSNAVRCLETIEGIQADTAEQKQIKEKARRLLLKYTT</sequence>
<evidence type="ECO:0000313" key="1">
    <source>
        <dbReference type="EMBL" id="KAK0411775.1"/>
    </source>
</evidence>
<dbReference type="AlphaFoldDB" id="A0AA39HTG6"/>
<gene>
    <name evidence="1" type="ORF">QR680_005837</name>
</gene>
<dbReference type="EMBL" id="JAUCMV010000003">
    <property type="protein sequence ID" value="KAK0411775.1"/>
    <property type="molecule type" value="Genomic_DNA"/>
</dbReference>
<dbReference type="Gene3D" id="1.25.40.10">
    <property type="entry name" value="Tetratricopeptide repeat domain"/>
    <property type="match status" value="1"/>
</dbReference>
<accession>A0AA39HTG6</accession>
<evidence type="ECO:0000313" key="2">
    <source>
        <dbReference type="Proteomes" id="UP001175271"/>
    </source>
</evidence>
<reference evidence="1" key="1">
    <citation type="submission" date="2023-06" db="EMBL/GenBank/DDBJ databases">
        <title>Genomic analysis of the entomopathogenic nematode Steinernema hermaphroditum.</title>
        <authorList>
            <person name="Schwarz E.M."/>
            <person name="Heppert J.K."/>
            <person name="Baniya A."/>
            <person name="Schwartz H.T."/>
            <person name="Tan C.-H."/>
            <person name="Antoshechkin I."/>
            <person name="Sternberg P.W."/>
            <person name="Goodrich-Blair H."/>
            <person name="Dillman A.R."/>
        </authorList>
    </citation>
    <scope>NUCLEOTIDE SEQUENCE</scope>
    <source>
        <strain evidence="1">PS9179</strain>
        <tissue evidence="1">Whole animal</tissue>
    </source>
</reference>
<name>A0AA39HTG6_9BILA</name>
<organism evidence="1 2">
    <name type="scientific">Steinernema hermaphroditum</name>
    <dbReference type="NCBI Taxonomy" id="289476"/>
    <lineage>
        <taxon>Eukaryota</taxon>
        <taxon>Metazoa</taxon>
        <taxon>Ecdysozoa</taxon>
        <taxon>Nematoda</taxon>
        <taxon>Chromadorea</taxon>
        <taxon>Rhabditida</taxon>
        <taxon>Tylenchina</taxon>
        <taxon>Panagrolaimomorpha</taxon>
        <taxon>Strongyloidoidea</taxon>
        <taxon>Steinernematidae</taxon>
        <taxon>Steinernema</taxon>
    </lineage>
</organism>
<dbReference type="InterPro" id="IPR011990">
    <property type="entry name" value="TPR-like_helical_dom_sf"/>
</dbReference>
<proteinExistence type="predicted"/>
<comment type="caution">
    <text evidence="1">The sequence shown here is derived from an EMBL/GenBank/DDBJ whole genome shotgun (WGS) entry which is preliminary data.</text>
</comment>
<dbReference type="Proteomes" id="UP001175271">
    <property type="component" value="Unassembled WGS sequence"/>
</dbReference>
<protein>
    <submittedName>
        <fullName evidence="1">Uncharacterized protein</fullName>
    </submittedName>
</protein>